<gene>
    <name evidence="2" type="ORF">DL764_006987</name>
</gene>
<proteinExistence type="predicted"/>
<keyword evidence="3" id="KW-1185">Reference proteome</keyword>
<dbReference type="AlphaFoldDB" id="A0A4Q4T3A9"/>
<sequence length="302" mass="33049">MALTSTPARVPHKKAQRHEWKEGEIAYLKPASEFKAQDYESCIQSKEVDERATGHPVIILKRHSPAATHVIVTPVTAFSSGPENDFLPPWKQRYHASKAHDDFRAFLGCARPTDKRAHLLLEAASMPKPKTSWVYVQSVYLVPVSTLQFFNKVNIVLRMKQDSFADLRSHMYARNSTKIDSLLDDPRLRLELKKAATRPVNAAQPASVRQQTWGFLHQQNRTRPATPTASDAVSSVPSLTSSGASTAPSSMPSTPASSPPGSPALKASMPAAPYKSAPIPAPRAARPLYSSVLKGRAIRAVA</sequence>
<dbReference type="EMBL" id="QJNU01000447">
    <property type="protein sequence ID" value="RYO98799.1"/>
    <property type="molecule type" value="Genomic_DNA"/>
</dbReference>
<evidence type="ECO:0000256" key="1">
    <source>
        <dbReference type="SAM" id="MobiDB-lite"/>
    </source>
</evidence>
<feature type="region of interest" description="Disordered" evidence="1">
    <location>
        <begin position="219"/>
        <end position="288"/>
    </location>
</feature>
<dbReference type="Proteomes" id="UP000293360">
    <property type="component" value="Unassembled WGS sequence"/>
</dbReference>
<organism evidence="2 3">
    <name type="scientific">Monosporascus ibericus</name>
    <dbReference type="NCBI Taxonomy" id="155417"/>
    <lineage>
        <taxon>Eukaryota</taxon>
        <taxon>Fungi</taxon>
        <taxon>Dikarya</taxon>
        <taxon>Ascomycota</taxon>
        <taxon>Pezizomycotina</taxon>
        <taxon>Sordariomycetes</taxon>
        <taxon>Xylariomycetidae</taxon>
        <taxon>Xylariales</taxon>
        <taxon>Xylariales incertae sedis</taxon>
        <taxon>Monosporascus</taxon>
    </lineage>
</organism>
<feature type="compositionally biased region" description="Polar residues" evidence="1">
    <location>
        <begin position="219"/>
        <end position="236"/>
    </location>
</feature>
<evidence type="ECO:0000313" key="2">
    <source>
        <dbReference type="EMBL" id="RYO98799.1"/>
    </source>
</evidence>
<protein>
    <submittedName>
        <fullName evidence="2">Uncharacterized protein</fullName>
    </submittedName>
</protein>
<accession>A0A4Q4T3A9</accession>
<reference evidence="2 3" key="1">
    <citation type="submission" date="2018-06" db="EMBL/GenBank/DDBJ databases">
        <title>Complete Genomes of Monosporascus.</title>
        <authorList>
            <person name="Robinson A.J."/>
            <person name="Natvig D.O."/>
        </authorList>
    </citation>
    <scope>NUCLEOTIDE SEQUENCE [LARGE SCALE GENOMIC DNA]</scope>
    <source>
        <strain evidence="2 3">CBS 110550</strain>
    </source>
</reference>
<feature type="compositionally biased region" description="Low complexity" evidence="1">
    <location>
        <begin position="237"/>
        <end position="256"/>
    </location>
</feature>
<dbReference type="OrthoDB" id="5243557at2759"/>
<evidence type="ECO:0000313" key="3">
    <source>
        <dbReference type="Proteomes" id="UP000293360"/>
    </source>
</evidence>
<comment type="caution">
    <text evidence="2">The sequence shown here is derived from an EMBL/GenBank/DDBJ whole genome shotgun (WGS) entry which is preliminary data.</text>
</comment>
<name>A0A4Q4T3A9_9PEZI</name>